<keyword evidence="9" id="KW-0539">Nucleus</keyword>
<dbReference type="FunFam" id="1.20.120.1880:FF:000001">
    <property type="entry name" value="Nuclear pore complex protein Nup155"/>
    <property type="match status" value="1"/>
</dbReference>
<evidence type="ECO:0000256" key="5">
    <source>
        <dbReference type="ARBA" id="ARBA00022478"/>
    </source>
</evidence>
<evidence type="ECO:0000256" key="7">
    <source>
        <dbReference type="ARBA" id="ARBA00022695"/>
    </source>
</evidence>
<dbReference type="GO" id="GO:0000972">
    <property type="term" value="P:transcription-dependent tethering of RNA polymerase II gene DNA at nuclear periphery"/>
    <property type="evidence" value="ECO:0007669"/>
    <property type="project" value="TreeGrafter"/>
</dbReference>
<proteinExistence type="inferred from homology"/>
<organism evidence="13 14">
    <name type="scientific">Paramuricea clavata</name>
    <name type="common">Red gorgonian</name>
    <name type="synonym">Violescent sea-whip</name>
    <dbReference type="NCBI Taxonomy" id="317549"/>
    <lineage>
        <taxon>Eukaryota</taxon>
        <taxon>Metazoa</taxon>
        <taxon>Cnidaria</taxon>
        <taxon>Anthozoa</taxon>
        <taxon>Octocorallia</taxon>
        <taxon>Malacalcyonacea</taxon>
        <taxon>Plexauridae</taxon>
        <taxon>Paramuricea</taxon>
    </lineage>
</organism>
<evidence type="ECO:0000259" key="11">
    <source>
        <dbReference type="Pfam" id="PF03177"/>
    </source>
</evidence>
<dbReference type="Gene3D" id="4.10.860.120">
    <property type="entry name" value="RNA polymerase II, clamp domain"/>
    <property type="match status" value="1"/>
</dbReference>
<dbReference type="GO" id="GO:0000428">
    <property type="term" value="C:DNA-directed RNA polymerase complex"/>
    <property type="evidence" value="ECO:0007669"/>
    <property type="project" value="UniProtKB-KW"/>
</dbReference>
<dbReference type="GO" id="GO:0017056">
    <property type="term" value="F:structural constituent of nuclear pore"/>
    <property type="evidence" value="ECO:0007669"/>
    <property type="project" value="InterPro"/>
</dbReference>
<comment type="caution">
    <text evidence="13">The sequence shown here is derived from an EMBL/GenBank/DDBJ whole genome shotgun (WGS) entry which is preliminary data.</text>
</comment>
<dbReference type="GO" id="GO:0036228">
    <property type="term" value="P:protein localization to nuclear inner membrane"/>
    <property type="evidence" value="ECO:0007669"/>
    <property type="project" value="TreeGrafter"/>
</dbReference>
<name>A0A6S7GI89_PARCT</name>
<evidence type="ECO:0000256" key="3">
    <source>
        <dbReference type="ARBA" id="ARBA00012418"/>
    </source>
</evidence>
<protein>
    <recommendedName>
        <fullName evidence="3">DNA-directed RNA polymerase</fullName>
        <ecNumber evidence="3">2.7.7.6</ecNumber>
    </recommendedName>
</protein>
<dbReference type="GO" id="GO:0006405">
    <property type="term" value="P:RNA export from nucleus"/>
    <property type="evidence" value="ECO:0007669"/>
    <property type="project" value="TreeGrafter"/>
</dbReference>
<comment type="subcellular location">
    <subcellularLocation>
        <location evidence="1">Nucleus</location>
    </subcellularLocation>
</comment>
<dbReference type="AlphaFoldDB" id="A0A6S7GI89"/>
<evidence type="ECO:0000256" key="9">
    <source>
        <dbReference type="ARBA" id="ARBA00023242"/>
    </source>
</evidence>
<dbReference type="Gene3D" id="1.20.120.1880">
    <property type="entry name" value="Nucleoporin, helical C-terminal domain"/>
    <property type="match status" value="1"/>
</dbReference>
<keyword evidence="6" id="KW-0808">Transferase</keyword>
<dbReference type="GO" id="GO:0044611">
    <property type="term" value="C:nuclear pore inner ring"/>
    <property type="evidence" value="ECO:0007669"/>
    <property type="project" value="TreeGrafter"/>
</dbReference>
<dbReference type="PANTHER" id="PTHR10350:SF6">
    <property type="entry name" value="NUCLEAR PORE COMPLEX PROTEIN NUP155"/>
    <property type="match status" value="1"/>
</dbReference>
<accession>A0A6S7GI89</accession>
<dbReference type="GO" id="GO:0003899">
    <property type="term" value="F:DNA-directed RNA polymerase activity"/>
    <property type="evidence" value="ECO:0007669"/>
    <property type="project" value="UniProtKB-EC"/>
</dbReference>
<dbReference type="EC" id="2.7.7.6" evidence="3"/>
<dbReference type="GO" id="GO:0003677">
    <property type="term" value="F:DNA binding"/>
    <property type="evidence" value="ECO:0007669"/>
    <property type="project" value="InterPro"/>
</dbReference>
<evidence type="ECO:0000256" key="1">
    <source>
        <dbReference type="ARBA" id="ARBA00004123"/>
    </source>
</evidence>
<keyword evidence="4" id="KW-0813">Transport</keyword>
<dbReference type="InterPro" id="IPR004870">
    <property type="entry name" value="Nucleoporin_Nup155"/>
</dbReference>
<sequence length="588" mass="67589">HPNNIPVLDLLWKYYEKTENYSAAARILSKLAEREGNDIDLEGRLEYLSRAIMSAKSCNVRPSSISDGEFLHELEEKLEVARLQLQVYEQLIQLKDSGRYPNINDALNELNSKLMDVTKLYGDFADRFRLSECKLAIIHCAGHYDTVLVEDLWNDIIDSELNRTRQSSLNDRMTALRYKLVILGKTYVHSERYFPLSFLVRVLEEHCCRLNWESTWVFETILDIGILLPVLHRIYDRLFKTKDQIWQTLNRPFHVLEILYNLIVKFVETPTLVPPQDRPTFTATVYDACATYLVELQSIGSRHPTCQELIGMYKEEEIRKLSVKCVTNPQTFDHFSNPTYGGVYDPAFGPTERDDLCSTCGQNSMYCPGHFGHIELKLPVYHPLFLKLLVTILRSTCFQCHKMNVEKGSKCLIQCQMKALDYGLLADTLDLETIAYSASVDVKGSNIILQDVITDAVQKHLKETLQKIDDKKQTKKSSSGKNVTELRNRLIKDFIREKLAYKAKKCLHCGSPRRNVRIEYNSKIYLKALSSRQASNWDSVSRLSKSNKNTQSDVPRTSVSNGDLSNVGLDEEEYDEEFNGNILYASEL</sequence>
<evidence type="ECO:0000259" key="12">
    <source>
        <dbReference type="Pfam" id="PF04997"/>
    </source>
</evidence>
<dbReference type="FunFam" id="1.25.40.440:FF:000001">
    <property type="entry name" value="Nuclear pore complex subunit"/>
    <property type="match status" value="1"/>
</dbReference>
<dbReference type="GO" id="GO:0006606">
    <property type="term" value="P:protein import into nucleus"/>
    <property type="evidence" value="ECO:0007669"/>
    <property type="project" value="TreeGrafter"/>
</dbReference>
<gene>
    <name evidence="13" type="ORF">PACLA_8A047567</name>
</gene>
<evidence type="ECO:0000313" key="13">
    <source>
        <dbReference type="EMBL" id="CAB3989242.1"/>
    </source>
</evidence>
<dbReference type="Pfam" id="PF04997">
    <property type="entry name" value="RNA_pol_Rpb1_1"/>
    <property type="match status" value="1"/>
</dbReference>
<dbReference type="PANTHER" id="PTHR10350">
    <property type="entry name" value="NUCLEAR PORE COMPLEX PROTEIN NUP155"/>
    <property type="match status" value="1"/>
</dbReference>
<reference evidence="13" key="1">
    <citation type="submission" date="2020-04" db="EMBL/GenBank/DDBJ databases">
        <authorList>
            <person name="Alioto T."/>
            <person name="Alioto T."/>
            <person name="Gomez Garrido J."/>
        </authorList>
    </citation>
    <scope>NUCLEOTIDE SEQUENCE</scope>
    <source>
        <strain evidence="13">A484AB</strain>
    </source>
</reference>
<dbReference type="InterPro" id="IPR007080">
    <property type="entry name" value="RNA_pol_Rpb1_1"/>
</dbReference>
<feature type="non-terminal residue" evidence="13">
    <location>
        <position position="588"/>
    </location>
</feature>
<dbReference type="Gene3D" id="1.25.40.440">
    <property type="entry name" value="Nucleoporin, helical domain, central subdomain"/>
    <property type="match status" value="1"/>
</dbReference>
<feature type="compositionally biased region" description="Polar residues" evidence="10">
    <location>
        <begin position="539"/>
        <end position="564"/>
    </location>
</feature>
<feature type="region of interest" description="Disordered" evidence="10">
    <location>
        <begin position="539"/>
        <end position="566"/>
    </location>
</feature>
<evidence type="ECO:0000256" key="8">
    <source>
        <dbReference type="ARBA" id="ARBA00023163"/>
    </source>
</evidence>
<evidence type="ECO:0000256" key="4">
    <source>
        <dbReference type="ARBA" id="ARBA00022448"/>
    </source>
</evidence>
<dbReference type="InterPro" id="IPR042538">
    <property type="entry name" value="Nucleoporin_Nup155_C_3"/>
</dbReference>
<keyword evidence="5" id="KW-0240">DNA-directed RNA polymerase</keyword>
<keyword evidence="8" id="KW-0804">Transcription</keyword>
<dbReference type="SUPFAM" id="SSF64484">
    <property type="entry name" value="beta and beta-prime subunits of DNA dependent RNA-polymerase"/>
    <property type="match status" value="1"/>
</dbReference>
<dbReference type="Proteomes" id="UP001152795">
    <property type="component" value="Unassembled WGS sequence"/>
</dbReference>
<dbReference type="OrthoDB" id="338970at2759"/>
<dbReference type="EMBL" id="CACRXK020001449">
    <property type="protein sequence ID" value="CAB3989242.1"/>
    <property type="molecule type" value="Genomic_DNA"/>
</dbReference>
<dbReference type="Pfam" id="PF03177">
    <property type="entry name" value="Nucleoporin_C"/>
    <property type="match status" value="1"/>
</dbReference>
<comment type="similarity">
    <text evidence="2">Belongs to the non-repetitive/WGA-negative nucleoporin family.</text>
</comment>
<keyword evidence="7" id="KW-0548">Nucleotidyltransferase</keyword>
<evidence type="ECO:0000256" key="6">
    <source>
        <dbReference type="ARBA" id="ARBA00022679"/>
    </source>
</evidence>
<feature type="domain" description="RNA polymerase Rpb1" evidence="12">
    <location>
        <begin position="310"/>
        <end position="491"/>
    </location>
</feature>
<keyword evidence="14" id="KW-1185">Reference proteome</keyword>
<dbReference type="InterPro" id="IPR042537">
    <property type="entry name" value="Nucleoporin_Nup155_C_2"/>
</dbReference>
<dbReference type="GO" id="GO:0006351">
    <property type="term" value="P:DNA-templated transcription"/>
    <property type="evidence" value="ECO:0007669"/>
    <property type="project" value="InterPro"/>
</dbReference>
<feature type="domain" description="Nucleoporin Nup133/Nup155-like C-terminal" evidence="11">
    <location>
        <begin position="5"/>
        <end position="297"/>
    </location>
</feature>
<evidence type="ECO:0000256" key="10">
    <source>
        <dbReference type="SAM" id="MobiDB-lite"/>
    </source>
</evidence>
<evidence type="ECO:0000313" key="14">
    <source>
        <dbReference type="Proteomes" id="UP001152795"/>
    </source>
</evidence>
<dbReference type="InterPro" id="IPR044893">
    <property type="entry name" value="RNA_pol_Rpb1_clamp_domain"/>
</dbReference>
<dbReference type="InterPro" id="IPR007187">
    <property type="entry name" value="Nucleoporin_Nup133/Nup155_C"/>
</dbReference>
<evidence type="ECO:0000256" key="2">
    <source>
        <dbReference type="ARBA" id="ARBA00007373"/>
    </source>
</evidence>